<dbReference type="OrthoDB" id="5296954at2"/>
<dbReference type="Pfam" id="PF12915">
    <property type="entry name" value="DUF3833"/>
    <property type="match status" value="1"/>
</dbReference>
<dbReference type="Proteomes" id="UP000031977">
    <property type="component" value="Unassembled WGS sequence"/>
</dbReference>
<dbReference type="PROSITE" id="PS51257">
    <property type="entry name" value="PROKAR_LIPOPROTEIN"/>
    <property type="match status" value="1"/>
</dbReference>
<reference evidence="1 2" key="1">
    <citation type="submission" date="2015-01" db="EMBL/GenBank/DDBJ databases">
        <title>Draft genome of Vibrio mytili type strain CAIM 528.</title>
        <authorList>
            <person name="Gonzalez-Castillo A."/>
            <person name="Gomez-Gil B."/>
            <person name="Enciso-Ibarra J."/>
        </authorList>
    </citation>
    <scope>NUCLEOTIDE SEQUENCE [LARGE SCALE GENOMIC DNA]</scope>
    <source>
        <strain evidence="1 2">CAIM 528</strain>
    </source>
</reference>
<name>A0A0C3E660_9VIBR</name>
<dbReference type="AlphaFoldDB" id="A0A0C3E660"/>
<evidence type="ECO:0000313" key="2">
    <source>
        <dbReference type="Proteomes" id="UP000031977"/>
    </source>
</evidence>
<protein>
    <submittedName>
        <fullName evidence="1">Lipoprotein</fullName>
    </submittedName>
</protein>
<dbReference type="RefSeq" id="WP_041156606.1">
    <property type="nucleotide sequence ID" value="NZ_CBCRVP010000015.1"/>
</dbReference>
<keyword evidence="1" id="KW-0449">Lipoprotein</keyword>
<sequence length="179" mass="20596">MRELRKFVVSVVVCITFVLGGCSSDIQDYQTATPKFDLFGYFDGNVKAWGMIQDYTGKQMRRFEVDISGTIDGNQLTLVEDFVFDDGELDQRTWIITKREDGSYRGEADDIIGLATGKEIGNALQWQYDFELNVDGSNYIVSFDDWLYRQDDKHLFNLTKIKKFGVEVGTITLFFQKQT</sequence>
<dbReference type="STRING" id="50718.SU60_17190"/>
<comment type="caution">
    <text evidence="1">The sequence shown here is derived from an EMBL/GenBank/DDBJ whole genome shotgun (WGS) entry which is preliminary data.</text>
</comment>
<accession>A0A0C3E660</accession>
<gene>
    <name evidence="1" type="ORF">SU60_17190</name>
</gene>
<proteinExistence type="predicted"/>
<organism evidence="1 2">
    <name type="scientific">Vibrio mytili</name>
    <dbReference type="NCBI Taxonomy" id="50718"/>
    <lineage>
        <taxon>Bacteria</taxon>
        <taxon>Pseudomonadati</taxon>
        <taxon>Pseudomonadota</taxon>
        <taxon>Gammaproteobacteria</taxon>
        <taxon>Vibrionales</taxon>
        <taxon>Vibrionaceae</taxon>
        <taxon>Vibrio</taxon>
    </lineage>
</organism>
<dbReference type="InterPro" id="IPR024409">
    <property type="entry name" value="DUF3833"/>
</dbReference>
<evidence type="ECO:0000313" key="1">
    <source>
        <dbReference type="EMBL" id="KIN09873.1"/>
    </source>
</evidence>
<dbReference type="EMBL" id="JXOK01000065">
    <property type="protein sequence ID" value="KIN09873.1"/>
    <property type="molecule type" value="Genomic_DNA"/>
</dbReference>
<keyword evidence="2" id="KW-1185">Reference proteome</keyword>